<organism evidence="2 3">
    <name type="scientific">Mycena metata</name>
    <dbReference type="NCBI Taxonomy" id="1033252"/>
    <lineage>
        <taxon>Eukaryota</taxon>
        <taxon>Fungi</taxon>
        <taxon>Dikarya</taxon>
        <taxon>Basidiomycota</taxon>
        <taxon>Agaricomycotina</taxon>
        <taxon>Agaricomycetes</taxon>
        <taxon>Agaricomycetidae</taxon>
        <taxon>Agaricales</taxon>
        <taxon>Marasmiineae</taxon>
        <taxon>Mycenaceae</taxon>
        <taxon>Mycena</taxon>
    </lineage>
</organism>
<feature type="region of interest" description="Disordered" evidence="1">
    <location>
        <begin position="75"/>
        <end position="153"/>
    </location>
</feature>
<protein>
    <submittedName>
        <fullName evidence="2">Uncharacterized protein</fullName>
    </submittedName>
</protein>
<feature type="compositionally biased region" description="Basic residues" evidence="1">
    <location>
        <begin position="301"/>
        <end position="311"/>
    </location>
</feature>
<name>A0AAD7JXM6_9AGAR</name>
<evidence type="ECO:0000313" key="2">
    <source>
        <dbReference type="EMBL" id="KAJ7774026.1"/>
    </source>
</evidence>
<evidence type="ECO:0000313" key="3">
    <source>
        <dbReference type="Proteomes" id="UP001215598"/>
    </source>
</evidence>
<accession>A0AAD7JXM6</accession>
<keyword evidence="3" id="KW-1185">Reference proteome</keyword>
<gene>
    <name evidence="2" type="ORF">B0H16DRAFT_1450835</name>
</gene>
<feature type="compositionally biased region" description="Basic and acidic residues" evidence="1">
    <location>
        <begin position="117"/>
        <end position="139"/>
    </location>
</feature>
<evidence type="ECO:0000256" key="1">
    <source>
        <dbReference type="SAM" id="MobiDB-lite"/>
    </source>
</evidence>
<feature type="compositionally biased region" description="Polar residues" evidence="1">
    <location>
        <begin position="617"/>
        <end position="627"/>
    </location>
</feature>
<feature type="compositionally biased region" description="Basic and acidic residues" evidence="1">
    <location>
        <begin position="79"/>
        <end position="94"/>
    </location>
</feature>
<dbReference type="EMBL" id="JARKIB010000012">
    <property type="protein sequence ID" value="KAJ7774026.1"/>
    <property type="molecule type" value="Genomic_DNA"/>
</dbReference>
<proteinExistence type="predicted"/>
<comment type="caution">
    <text evidence="2">The sequence shown here is derived from an EMBL/GenBank/DDBJ whole genome shotgun (WGS) entry which is preliminary data.</text>
</comment>
<feature type="region of interest" description="Disordered" evidence="1">
    <location>
        <begin position="389"/>
        <end position="440"/>
    </location>
</feature>
<feature type="compositionally biased region" description="Polar residues" evidence="1">
    <location>
        <begin position="107"/>
        <end position="116"/>
    </location>
</feature>
<dbReference type="AlphaFoldDB" id="A0AAD7JXM6"/>
<feature type="region of interest" description="Disordered" evidence="1">
    <location>
        <begin position="32"/>
        <end position="62"/>
    </location>
</feature>
<dbReference type="Proteomes" id="UP001215598">
    <property type="component" value="Unassembled WGS sequence"/>
</dbReference>
<feature type="region of interest" description="Disordered" evidence="1">
    <location>
        <begin position="605"/>
        <end position="627"/>
    </location>
</feature>
<reference evidence="2" key="1">
    <citation type="submission" date="2023-03" db="EMBL/GenBank/DDBJ databases">
        <title>Massive genome expansion in bonnet fungi (Mycena s.s.) driven by repeated elements and novel gene families across ecological guilds.</title>
        <authorList>
            <consortium name="Lawrence Berkeley National Laboratory"/>
            <person name="Harder C.B."/>
            <person name="Miyauchi S."/>
            <person name="Viragh M."/>
            <person name="Kuo A."/>
            <person name="Thoen E."/>
            <person name="Andreopoulos B."/>
            <person name="Lu D."/>
            <person name="Skrede I."/>
            <person name="Drula E."/>
            <person name="Henrissat B."/>
            <person name="Morin E."/>
            <person name="Kohler A."/>
            <person name="Barry K."/>
            <person name="LaButti K."/>
            <person name="Morin E."/>
            <person name="Salamov A."/>
            <person name="Lipzen A."/>
            <person name="Mereny Z."/>
            <person name="Hegedus B."/>
            <person name="Baldrian P."/>
            <person name="Stursova M."/>
            <person name="Weitz H."/>
            <person name="Taylor A."/>
            <person name="Grigoriev I.V."/>
            <person name="Nagy L.G."/>
            <person name="Martin F."/>
            <person name="Kauserud H."/>
        </authorList>
    </citation>
    <scope>NUCLEOTIDE SEQUENCE</scope>
    <source>
        <strain evidence="2">CBHHK182m</strain>
    </source>
</reference>
<feature type="compositionally biased region" description="Basic and acidic residues" evidence="1">
    <location>
        <begin position="32"/>
        <end position="42"/>
    </location>
</feature>
<feature type="region of interest" description="Disordered" evidence="1">
    <location>
        <begin position="293"/>
        <end position="322"/>
    </location>
</feature>
<sequence length="627" mass="68756">MPENVEKVNKIFSGPSTRPSVRVLGLTLKWKTEGSRGNRDGDGDCASDQNTKWKDSRRGNKVHMRYTTQAMQAMLASKRTQEQRPRVRKLDANKRGQIRPKRGGRQSAPNGTGTARDSTHSEGGRRERERVKEREEKAKGRTSHRSGEYGGTRLLSGMDEYGYDAGHSRARGREVRWDQNEGTRHGNMIMRLYDKKGCPDIDAGMRCTGPGTRWTGPGPPPDRRRVRTISAVRGVAGSITMVKHERDRCNIEGSGARKQHENATSANPQALTRWTGQGVLPVHTPAQSVWEGKRGGMQRIASKRPAKRTRQPHVNTGMPQKDVEIGCPSTQMTAAPAFTPADGGAAQTGPVKKWDAKKKIKGGDELRKWHTGGTKKLGVYPSIGQTQCDAGLSPATAGPRGDARAGPSARMRGKKRDERERVDQGQPQANTCPRPWHNPGSAPNGADLVLLGIQKARNVPYALPRRHWEREGKAAPACLLPGVVSYAGDRNRMEGLPQKGGKLTGETQSAYACPPRRPECFAMSPMIHTSVSEYGRILLADVAAFGRVDRVMGPFQGALGVLWRDFNTFEWLERSDSYVAKMAFGAVPRVLRLCTESRSIHKYAVGGGERENGGRAQASSTRGGSEK</sequence>